<organism evidence="10 11">
    <name type="scientific">Heliocybe sulcata</name>
    <dbReference type="NCBI Taxonomy" id="5364"/>
    <lineage>
        <taxon>Eukaryota</taxon>
        <taxon>Fungi</taxon>
        <taxon>Dikarya</taxon>
        <taxon>Basidiomycota</taxon>
        <taxon>Agaricomycotina</taxon>
        <taxon>Agaricomycetes</taxon>
        <taxon>Gloeophyllales</taxon>
        <taxon>Gloeophyllaceae</taxon>
        <taxon>Heliocybe</taxon>
    </lineage>
</organism>
<dbReference type="GO" id="GO:0012505">
    <property type="term" value="C:endomembrane system"/>
    <property type="evidence" value="ECO:0007669"/>
    <property type="project" value="UniProtKB-SubCell"/>
</dbReference>
<feature type="transmembrane region" description="Helical" evidence="8">
    <location>
        <begin position="319"/>
        <end position="338"/>
    </location>
</feature>
<dbReference type="OrthoDB" id="413079at2759"/>
<dbReference type="InterPro" id="IPR036259">
    <property type="entry name" value="MFS_trans_sf"/>
</dbReference>
<evidence type="ECO:0000313" key="11">
    <source>
        <dbReference type="Proteomes" id="UP000305948"/>
    </source>
</evidence>
<dbReference type="EMBL" id="ML213517">
    <property type="protein sequence ID" value="TFK49165.1"/>
    <property type="molecule type" value="Genomic_DNA"/>
</dbReference>
<dbReference type="GO" id="GO:0022857">
    <property type="term" value="F:transmembrane transporter activity"/>
    <property type="evidence" value="ECO:0007669"/>
    <property type="project" value="InterPro"/>
</dbReference>
<feature type="transmembrane region" description="Helical" evidence="8">
    <location>
        <begin position="345"/>
        <end position="364"/>
    </location>
</feature>
<evidence type="ECO:0000256" key="3">
    <source>
        <dbReference type="ARBA" id="ARBA00022448"/>
    </source>
</evidence>
<feature type="compositionally biased region" description="Polar residues" evidence="7">
    <location>
        <begin position="52"/>
        <end position="62"/>
    </location>
</feature>
<feature type="transmembrane region" description="Helical" evidence="8">
    <location>
        <begin position="224"/>
        <end position="245"/>
    </location>
</feature>
<evidence type="ECO:0000256" key="2">
    <source>
        <dbReference type="ARBA" id="ARBA00008335"/>
    </source>
</evidence>
<protein>
    <submittedName>
        <fullName evidence="10">MFS general substrate transporter</fullName>
    </submittedName>
</protein>
<feature type="domain" description="Major facilitator superfamily (MFS) profile" evidence="9">
    <location>
        <begin position="73"/>
        <end position="457"/>
    </location>
</feature>
<dbReference type="Gene3D" id="1.20.1250.20">
    <property type="entry name" value="MFS general substrate transporter like domains"/>
    <property type="match status" value="2"/>
</dbReference>
<feature type="transmembrane region" description="Helical" evidence="8">
    <location>
        <begin position="101"/>
        <end position="122"/>
    </location>
</feature>
<feature type="compositionally biased region" description="Polar residues" evidence="7">
    <location>
        <begin position="20"/>
        <end position="29"/>
    </location>
</feature>
<feature type="transmembrane region" description="Helical" evidence="8">
    <location>
        <begin position="159"/>
        <end position="176"/>
    </location>
</feature>
<dbReference type="PANTHER" id="PTHR23514">
    <property type="entry name" value="BYPASS OF STOP CODON PROTEIN 6"/>
    <property type="match status" value="1"/>
</dbReference>
<evidence type="ECO:0000256" key="7">
    <source>
        <dbReference type="SAM" id="MobiDB-lite"/>
    </source>
</evidence>
<evidence type="ECO:0000256" key="8">
    <source>
        <dbReference type="SAM" id="Phobius"/>
    </source>
</evidence>
<evidence type="ECO:0000256" key="4">
    <source>
        <dbReference type="ARBA" id="ARBA00022692"/>
    </source>
</evidence>
<gene>
    <name evidence="10" type="ORF">OE88DRAFT_1758840</name>
</gene>
<feature type="region of interest" description="Disordered" evidence="7">
    <location>
        <begin position="1"/>
        <end position="63"/>
    </location>
</feature>
<feature type="transmembrane region" description="Helical" evidence="8">
    <location>
        <begin position="400"/>
        <end position="422"/>
    </location>
</feature>
<dbReference type="PROSITE" id="PS50850">
    <property type="entry name" value="MFS"/>
    <property type="match status" value="1"/>
</dbReference>
<evidence type="ECO:0000259" key="9">
    <source>
        <dbReference type="PROSITE" id="PS50850"/>
    </source>
</evidence>
<dbReference type="InterPro" id="IPR020846">
    <property type="entry name" value="MFS_dom"/>
</dbReference>
<evidence type="ECO:0000256" key="5">
    <source>
        <dbReference type="ARBA" id="ARBA00022989"/>
    </source>
</evidence>
<name>A0A5C3MWB0_9AGAM</name>
<evidence type="ECO:0000256" key="6">
    <source>
        <dbReference type="ARBA" id="ARBA00023136"/>
    </source>
</evidence>
<evidence type="ECO:0000256" key="1">
    <source>
        <dbReference type="ARBA" id="ARBA00004127"/>
    </source>
</evidence>
<dbReference type="InterPro" id="IPR011701">
    <property type="entry name" value="MFS"/>
</dbReference>
<feature type="transmembrane region" description="Helical" evidence="8">
    <location>
        <begin position="197"/>
        <end position="218"/>
    </location>
</feature>
<dbReference type="Proteomes" id="UP000305948">
    <property type="component" value="Unassembled WGS sequence"/>
</dbReference>
<dbReference type="AlphaFoldDB" id="A0A5C3MWB0"/>
<feature type="transmembrane region" description="Helical" evidence="8">
    <location>
        <begin position="370"/>
        <end position="388"/>
    </location>
</feature>
<sequence length="461" mass="49112">MSEAIDLKTLRSPSPSRSPQVQGQANVSKVNLDDGSGLTERARVHREEQEDTSVSPDTTDVPSKSARTKAHVQFIALCYSLFLAGWNDGTTGPLLPRIQTVYHVGFAVVSLIFISNCIGFVAGATANVALTHRLGFGKVIVIGASLQAIAYIIQAPGPPFPVFVIAFAINGFGIALQDAQANGFVASLKDSPTTKMGIMHAVYGVGALCSPLVSTQFAQMQHWSYHYFCSLGVALSCAVILAVVFRFKTQDECYADIGQAANESGESAASDYKQIFKLKAVHMLAIFALIYVGVEVTIGGWTVTYIIDVRHGGASSGYISSGFFAGLTFGRVALLWVNHKVGERTVLFIYGLLAVGLELVIWLVPSLIGGAVTVSIVGILLGPMYPIIMNHSGRILPRWLLTGCIGWIAGLGQAGSALIPFITGAFASKFGISSLQPVLVTMMGCMLVLWAIVPNSPRRPD</sequence>
<comment type="similarity">
    <text evidence="2">Belongs to the major facilitator superfamily.</text>
</comment>
<keyword evidence="5 8" id="KW-1133">Transmembrane helix</keyword>
<keyword evidence="4 8" id="KW-0812">Transmembrane</keyword>
<dbReference type="FunFam" id="1.20.1250.20:FF:000286">
    <property type="entry name" value="MFS efflux transporter"/>
    <property type="match status" value="1"/>
</dbReference>
<dbReference type="GO" id="GO:0016020">
    <property type="term" value="C:membrane"/>
    <property type="evidence" value="ECO:0007669"/>
    <property type="project" value="TreeGrafter"/>
</dbReference>
<feature type="transmembrane region" description="Helical" evidence="8">
    <location>
        <begin position="134"/>
        <end position="153"/>
    </location>
</feature>
<dbReference type="InterPro" id="IPR051788">
    <property type="entry name" value="MFS_Transporter"/>
</dbReference>
<evidence type="ECO:0000313" key="10">
    <source>
        <dbReference type="EMBL" id="TFK49165.1"/>
    </source>
</evidence>
<accession>A0A5C3MWB0</accession>
<keyword evidence="11" id="KW-1185">Reference proteome</keyword>
<reference evidence="10 11" key="1">
    <citation type="journal article" date="2019" name="Nat. Ecol. Evol.">
        <title>Megaphylogeny resolves global patterns of mushroom evolution.</title>
        <authorList>
            <person name="Varga T."/>
            <person name="Krizsan K."/>
            <person name="Foldi C."/>
            <person name="Dima B."/>
            <person name="Sanchez-Garcia M."/>
            <person name="Sanchez-Ramirez S."/>
            <person name="Szollosi G.J."/>
            <person name="Szarkandi J.G."/>
            <person name="Papp V."/>
            <person name="Albert L."/>
            <person name="Andreopoulos W."/>
            <person name="Angelini C."/>
            <person name="Antonin V."/>
            <person name="Barry K.W."/>
            <person name="Bougher N.L."/>
            <person name="Buchanan P."/>
            <person name="Buyck B."/>
            <person name="Bense V."/>
            <person name="Catcheside P."/>
            <person name="Chovatia M."/>
            <person name="Cooper J."/>
            <person name="Damon W."/>
            <person name="Desjardin D."/>
            <person name="Finy P."/>
            <person name="Geml J."/>
            <person name="Haridas S."/>
            <person name="Hughes K."/>
            <person name="Justo A."/>
            <person name="Karasinski D."/>
            <person name="Kautmanova I."/>
            <person name="Kiss B."/>
            <person name="Kocsube S."/>
            <person name="Kotiranta H."/>
            <person name="LaButti K.M."/>
            <person name="Lechner B.E."/>
            <person name="Liimatainen K."/>
            <person name="Lipzen A."/>
            <person name="Lukacs Z."/>
            <person name="Mihaltcheva S."/>
            <person name="Morgado L.N."/>
            <person name="Niskanen T."/>
            <person name="Noordeloos M.E."/>
            <person name="Ohm R.A."/>
            <person name="Ortiz-Santana B."/>
            <person name="Ovrebo C."/>
            <person name="Racz N."/>
            <person name="Riley R."/>
            <person name="Savchenko A."/>
            <person name="Shiryaev A."/>
            <person name="Soop K."/>
            <person name="Spirin V."/>
            <person name="Szebenyi C."/>
            <person name="Tomsovsky M."/>
            <person name="Tulloss R.E."/>
            <person name="Uehling J."/>
            <person name="Grigoriev I.V."/>
            <person name="Vagvolgyi C."/>
            <person name="Papp T."/>
            <person name="Martin F.M."/>
            <person name="Miettinen O."/>
            <person name="Hibbett D.S."/>
            <person name="Nagy L.G."/>
        </authorList>
    </citation>
    <scope>NUCLEOTIDE SEQUENCE [LARGE SCALE GENOMIC DNA]</scope>
    <source>
        <strain evidence="10 11">OMC1185</strain>
    </source>
</reference>
<feature type="transmembrane region" description="Helical" evidence="8">
    <location>
        <begin position="434"/>
        <end position="453"/>
    </location>
</feature>
<dbReference type="PANTHER" id="PTHR23514:SF3">
    <property type="entry name" value="BYPASS OF STOP CODON PROTEIN 6"/>
    <property type="match status" value="1"/>
</dbReference>
<comment type="subcellular location">
    <subcellularLocation>
        <location evidence="1">Endomembrane system</location>
        <topology evidence="1">Multi-pass membrane protein</topology>
    </subcellularLocation>
</comment>
<feature type="transmembrane region" description="Helical" evidence="8">
    <location>
        <begin position="283"/>
        <end position="307"/>
    </location>
</feature>
<dbReference type="SUPFAM" id="SSF103473">
    <property type="entry name" value="MFS general substrate transporter"/>
    <property type="match status" value="1"/>
</dbReference>
<dbReference type="Pfam" id="PF07690">
    <property type="entry name" value="MFS_1"/>
    <property type="match status" value="1"/>
</dbReference>
<keyword evidence="3" id="KW-0813">Transport</keyword>
<proteinExistence type="inferred from homology"/>
<keyword evidence="6 8" id="KW-0472">Membrane</keyword>